<dbReference type="EMBL" id="JACHOC010000007">
    <property type="protein sequence ID" value="MBB4623513.1"/>
    <property type="molecule type" value="Genomic_DNA"/>
</dbReference>
<reference evidence="7 8" key="1">
    <citation type="submission" date="2020-08" db="EMBL/GenBank/DDBJ databases">
        <title>Genomic Encyclopedia of Type Strains, Phase IV (KMG-IV): sequencing the most valuable type-strain genomes for metagenomic binning, comparative biology and taxonomic classification.</title>
        <authorList>
            <person name="Goeker M."/>
        </authorList>
    </citation>
    <scope>NUCLEOTIDE SEQUENCE [LARGE SCALE GENOMIC DNA]</scope>
    <source>
        <strain evidence="7 8">DSM 102983</strain>
    </source>
</reference>
<dbReference type="InterPro" id="IPR025705">
    <property type="entry name" value="Beta_hexosaminidase_sua/sub"/>
</dbReference>
<evidence type="ECO:0000256" key="5">
    <source>
        <dbReference type="SAM" id="SignalP"/>
    </source>
</evidence>
<feature type="domain" description="Glycoside hydrolase family 20 catalytic" evidence="6">
    <location>
        <begin position="86"/>
        <end position="293"/>
    </location>
</feature>
<evidence type="ECO:0000256" key="3">
    <source>
        <dbReference type="ARBA" id="ARBA00012663"/>
    </source>
</evidence>
<evidence type="ECO:0000256" key="4">
    <source>
        <dbReference type="ARBA" id="ARBA00022801"/>
    </source>
</evidence>
<protein>
    <recommendedName>
        <fullName evidence="3">beta-N-acetylhexosaminidase</fullName>
        <ecNumber evidence="3">3.2.1.52</ecNumber>
    </recommendedName>
</protein>
<accession>A0ABR6KQ73</accession>
<sequence length="368" mass="41990">MKHFIRILCLLVCMAATGMLKANASPLDSIIPTRGLAIAAPSVQKMDLFLKFIEEELAPGHFNLLILRVDWNYAYKSHPELSDPNPLTLQDVKRIAATCRKHNIRIAPQINLLGHQSWAETTYALLRVYPEFDETPHVDTKNYTGWPNPDGLYCKSYCPLHPDVHKIVFALVDELTDAFETNLFHAGMDEVFYIGDDKCPRCNGRDKAELYAGEVTKIQNHLAQQGKRLMIWGDRLIDGKTTGIGAWEASMNNTYRAIDLIPKEVFICDWHYERPEQTAVYFAMKGFDVATCPWRKPEVALKQVDDMVRFRQNSGKQMRDRFQGIIETVWSGADGFLENYYKPADSSTEISEAATIKKLIETYKTMSK</sequence>
<name>A0ABR6KQ73_9BACT</name>
<dbReference type="InterPro" id="IPR017853">
    <property type="entry name" value="GH"/>
</dbReference>
<keyword evidence="8" id="KW-1185">Reference proteome</keyword>
<keyword evidence="5" id="KW-0732">Signal</keyword>
<gene>
    <name evidence="7" type="ORF">GGQ57_003429</name>
</gene>
<dbReference type="EC" id="3.2.1.52" evidence="3"/>
<evidence type="ECO:0000259" key="6">
    <source>
        <dbReference type="Pfam" id="PF00728"/>
    </source>
</evidence>
<feature type="chain" id="PRO_5046349647" description="beta-N-acetylhexosaminidase" evidence="5">
    <location>
        <begin position="25"/>
        <end position="368"/>
    </location>
</feature>
<proteinExistence type="inferred from homology"/>
<dbReference type="InterPro" id="IPR015883">
    <property type="entry name" value="Glyco_hydro_20_cat"/>
</dbReference>
<comment type="similarity">
    <text evidence="2">Belongs to the glycosyl hydrolase 20 family.</text>
</comment>
<evidence type="ECO:0000256" key="2">
    <source>
        <dbReference type="ARBA" id="ARBA00006285"/>
    </source>
</evidence>
<dbReference type="PANTHER" id="PTHR22600">
    <property type="entry name" value="BETA-HEXOSAMINIDASE"/>
    <property type="match status" value="1"/>
</dbReference>
<feature type="signal peptide" evidence="5">
    <location>
        <begin position="1"/>
        <end position="24"/>
    </location>
</feature>
<dbReference type="Pfam" id="PF00728">
    <property type="entry name" value="Glyco_hydro_20"/>
    <property type="match status" value="1"/>
</dbReference>
<dbReference type="SUPFAM" id="SSF51445">
    <property type="entry name" value="(Trans)glycosidases"/>
    <property type="match status" value="1"/>
</dbReference>
<evidence type="ECO:0000313" key="8">
    <source>
        <dbReference type="Proteomes" id="UP000533637"/>
    </source>
</evidence>
<comment type="caution">
    <text evidence="7">The sequence shown here is derived from an EMBL/GenBank/DDBJ whole genome shotgun (WGS) entry which is preliminary data.</text>
</comment>
<dbReference type="PANTHER" id="PTHR22600:SF57">
    <property type="entry name" value="BETA-N-ACETYLHEXOSAMINIDASE"/>
    <property type="match status" value="1"/>
</dbReference>
<evidence type="ECO:0000256" key="1">
    <source>
        <dbReference type="ARBA" id="ARBA00001231"/>
    </source>
</evidence>
<dbReference type="Proteomes" id="UP000533637">
    <property type="component" value="Unassembled WGS sequence"/>
</dbReference>
<keyword evidence="4" id="KW-0378">Hydrolase</keyword>
<dbReference type="Gene3D" id="3.20.20.80">
    <property type="entry name" value="Glycosidases"/>
    <property type="match status" value="1"/>
</dbReference>
<organism evidence="7 8">
    <name type="scientific">Parabacteroides faecis</name>
    <dbReference type="NCBI Taxonomy" id="1217282"/>
    <lineage>
        <taxon>Bacteria</taxon>
        <taxon>Pseudomonadati</taxon>
        <taxon>Bacteroidota</taxon>
        <taxon>Bacteroidia</taxon>
        <taxon>Bacteroidales</taxon>
        <taxon>Tannerellaceae</taxon>
        <taxon>Parabacteroides</taxon>
    </lineage>
</organism>
<comment type="catalytic activity">
    <reaction evidence="1">
        <text>Hydrolysis of terminal non-reducing N-acetyl-D-hexosamine residues in N-acetyl-beta-D-hexosaminides.</text>
        <dbReference type="EC" id="3.2.1.52"/>
    </reaction>
</comment>
<evidence type="ECO:0000313" key="7">
    <source>
        <dbReference type="EMBL" id="MBB4623513.1"/>
    </source>
</evidence>